<dbReference type="AlphaFoldDB" id="L5MGZ6"/>
<dbReference type="SUPFAM" id="SSF52540">
    <property type="entry name" value="P-loop containing nucleoside triphosphate hydrolases"/>
    <property type="match status" value="2"/>
</dbReference>
<dbReference type="Gene3D" id="3.40.50.300">
    <property type="entry name" value="P-loop containing nucleotide triphosphate hydrolases"/>
    <property type="match status" value="2"/>
</dbReference>
<evidence type="ECO:0000259" key="25">
    <source>
        <dbReference type="PROSITE" id="PS51195"/>
    </source>
</evidence>
<dbReference type="InterPro" id="IPR000629">
    <property type="entry name" value="RNA-helicase_DEAD-box_CS"/>
</dbReference>
<accession>L5MGZ6</accession>
<dbReference type="PROSITE" id="PS51195">
    <property type="entry name" value="Q_MOTIF"/>
    <property type="match status" value="1"/>
</dbReference>
<name>L5MGZ6_MYODS</name>
<feature type="compositionally biased region" description="Acidic residues" evidence="21">
    <location>
        <begin position="456"/>
        <end position="465"/>
    </location>
</feature>
<dbReference type="PROSITE" id="PS51194">
    <property type="entry name" value="HELICASE_CTER"/>
    <property type="match status" value="1"/>
</dbReference>
<comment type="function">
    <text evidence="16">Component of the 17S U2 SnRNP complex of the spliceosome, a large ribonucleoprotein complex that removes introns from transcribed pre-mRNAs. The 17S U2 SnRNP complex (1) directly participates in early spliceosome assembly and (2) mediates recognition of the intron branch site during pre-mRNA splicing by promoting the selection of the pre-mRNA branch-site adenosine, the nucleophile for the first step of splicing. Within the 17S U2 SnRNP complex, DDX46 plays essential roles during assembly of pre-spliceosome and proofreading of the branch site.</text>
</comment>
<keyword evidence="22" id="KW-1133">Transmembrane helix</keyword>
<dbReference type="SMART" id="SM00487">
    <property type="entry name" value="DEXDc"/>
    <property type="match status" value="1"/>
</dbReference>
<dbReference type="PROSITE" id="PS51192">
    <property type="entry name" value="HELICASE_ATP_BIND_1"/>
    <property type="match status" value="1"/>
</dbReference>
<keyword evidence="7" id="KW-0378">Hydrolase</keyword>
<keyword evidence="13" id="KW-0539">Nucleus</keyword>
<comment type="catalytic activity">
    <reaction evidence="15">
        <text>ATP + H2O = ADP + phosphate + H(+)</text>
        <dbReference type="Rhea" id="RHEA:13065"/>
        <dbReference type="ChEBI" id="CHEBI:15377"/>
        <dbReference type="ChEBI" id="CHEBI:15378"/>
        <dbReference type="ChEBI" id="CHEBI:30616"/>
        <dbReference type="ChEBI" id="CHEBI:43474"/>
        <dbReference type="ChEBI" id="CHEBI:456216"/>
        <dbReference type="EC" id="3.6.4.13"/>
    </reaction>
</comment>
<evidence type="ECO:0000256" key="17">
    <source>
        <dbReference type="ARBA" id="ARBA00050029"/>
    </source>
</evidence>
<evidence type="ECO:0000256" key="14">
    <source>
        <dbReference type="ARBA" id="ARBA00038511"/>
    </source>
</evidence>
<evidence type="ECO:0000256" key="3">
    <source>
        <dbReference type="ARBA" id="ARBA00012552"/>
    </source>
</evidence>
<protein>
    <recommendedName>
        <fullName evidence="17">Probable ATP-dependent RNA helicase DDX46</fullName>
        <ecNumber evidence="3">3.6.4.13</ecNumber>
    </recommendedName>
    <alternativeName>
        <fullName evidence="18">DEAD box protein 46</fullName>
    </alternativeName>
</protein>
<evidence type="ECO:0000256" key="11">
    <source>
        <dbReference type="ARBA" id="ARBA00023054"/>
    </source>
</evidence>
<gene>
    <name evidence="26" type="ORF">MDA_GLEAN10012371</name>
</gene>
<keyword evidence="9" id="KW-0067">ATP-binding</keyword>
<evidence type="ECO:0000256" key="20">
    <source>
        <dbReference type="PROSITE-ProRule" id="PRU00552"/>
    </source>
</evidence>
<keyword evidence="12" id="KW-0508">mRNA splicing</keyword>
<dbReference type="GO" id="GO:0005681">
    <property type="term" value="C:spliceosomal complex"/>
    <property type="evidence" value="ECO:0007669"/>
    <property type="project" value="UniProtKB-KW"/>
</dbReference>
<dbReference type="SMART" id="SM00490">
    <property type="entry name" value="HELICc"/>
    <property type="match status" value="1"/>
</dbReference>
<dbReference type="InterPro" id="IPR016719">
    <property type="entry name" value="CAMLG"/>
</dbReference>
<keyword evidence="27" id="KW-1185">Reference proteome</keyword>
<dbReference type="InterPro" id="IPR011545">
    <property type="entry name" value="DEAD/DEAH_box_helicase_dom"/>
</dbReference>
<dbReference type="CDD" id="cd17953">
    <property type="entry name" value="DEADc_DDX46"/>
    <property type="match status" value="1"/>
</dbReference>
<feature type="compositionally biased region" description="Basic residues" evidence="21">
    <location>
        <begin position="243"/>
        <end position="260"/>
    </location>
</feature>
<keyword evidence="8 26" id="KW-0347">Helicase</keyword>
<evidence type="ECO:0000256" key="9">
    <source>
        <dbReference type="ARBA" id="ARBA00022840"/>
    </source>
</evidence>
<evidence type="ECO:0000256" key="7">
    <source>
        <dbReference type="ARBA" id="ARBA00022801"/>
    </source>
</evidence>
<evidence type="ECO:0000256" key="6">
    <source>
        <dbReference type="ARBA" id="ARBA00022741"/>
    </source>
</evidence>
<keyword evidence="4" id="KW-0507">mRNA processing</keyword>
<dbReference type="FunFam" id="3.40.50.300:FF:000079">
    <property type="entry name" value="probable ATP-dependent RNA helicase DDX17"/>
    <property type="match status" value="1"/>
</dbReference>
<evidence type="ECO:0000256" key="12">
    <source>
        <dbReference type="ARBA" id="ARBA00023187"/>
    </source>
</evidence>
<feature type="domain" description="Helicase C-terminal" evidence="24">
    <location>
        <begin position="829"/>
        <end position="990"/>
    </location>
</feature>
<evidence type="ECO:0000256" key="2">
    <source>
        <dbReference type="ARBA" id="ARBA00004408"/>
    </source>
</evidence>
<dbReference type="FunFam" id="3.40.50.300:FF:000584">
    <property type="entry name" value="probable ATP-dependent RNA helicase DDX46"/>
    <property type="match status" value="1"/>
</dbReference>
<evidence type="ECO:0000256" key="4">
    <source>
        <dbReference type="ARBA" id="ARBA00022664"/>
    </source>
</evidence>
<dbReference type="InterPro" id="IPR027417">
    <property type="entry name" value="P-loop_NTPase"/>
</dbReference>
<keyword evidence="22" id="KW-0812">Transmembrane</keyword>
<dbReference type="InterPro" id="IPR014001">
    <property type="entry name" value="Helicase_ATP-bd"/>
</dbReference>
<dbReference type="InterPro" id="IPR001650">
    <property type="entry name" value="Helicase_C-like"/>
</dbReference>
<dbReference type="EC" id="3.6.4.13" evidence="3"/>
<dbReference type="GO" id="GO:0005524">
    <property type="term" value="F:ATP binding"/>
    <property type="evidence" value="ECO:0007669"/>
    <property type="project" value="UniProtKB-KW"/>
</dbReference>
<feature type="compositionally biased region" description="Basic residues" evidence="21">
    <location>
        <begin position="317"/>
        <end position="339"/>
    </location>
</feature>
<dbReference type="PANTHER" id="PTHR47958">
    <property type="entry name" value="ATP-DEPENDENT RNA HELICASE DBP3"/>
    <property type="match status" value="1"/>
</dbReference>
<feature type="region of interest" description="Disordered" evidence="21">
    <location>
        <begin position="1"/>
        <end position="44"/>
    </location>
</feature>
<sequence>MNSEQRINRIMGFHRPGSGAEEESQTKSKQQDSDKLNSLTIPSASKRVVLGDSVSTGTADQQSGVAEVKGTELGDKLDSFIKPPESSNDVSLELRQRNRGDLTADTVQRGSRHGLEQYLSRFEEAMKLRKQLISEKPSQEDGNTTEEFDSFRIFRLVGCALLAFGVRAFVCKYLSIFAPFLTLQLAYMGLYKYFPKGEKKIKTTVLTAALIICVESQYLNPYSSASIVIGERIKIHTCEIRSHYRKRSASRGRSGSRSRSRSPSDKRSKRGDDRRSRSRDRDRRRERSRSRDKRRSRSRDRKRLRRSRSRERDRSRERRRSRSRDRRRSRSRSRGRRSRSSSPGNKSKKAENRRSRSKEKTDSGESSKEKKKDKDDKEDEKEKDAGNFDQNKLEEEMRKRKERVEKWREEQRKKAMENIGELKKEIEEMKQGKKWSLEDDDDDEDDPAEAEKEGNEMEGEELDPLDAYMEEVKEEVKKFNMRSVKGGGGNEKKSGPTVTKVVTVVTTKKAVVDSDKKKGELMENDQDAMEYSSEEEEVDLQTALTGYQTKQRKLLEPVDHGKIEYEPFRKNFYVEVPELAKMSQEEVNVFRLEMEGIIVKGKGCPKPIKSWVQCGISMKILNSLKKHGYEKPTPIQAQAIPAIMSGRDLIGIAKTGSGKTIAFLLPMFRHIMDQRSLEEGEGPIAVIMTPTRELALQITKECKKFSKTLGLRVVCVYGGTGISEQIAELKRGAEIIVCTPGRMIDMLAANSGRVTNLRRVTYVVLDEADRMFDMGFEPQVMRIVDNVRPDRQTVMFSATFPRAMEALARRILSKPIEVQVGGRSVVCSDVEQQVIVIEEEKKFLKLLELLGHYQESGSVIIFVDKQEHADGLLKDLMRASYPCMSLHGGIDQYDRDSIINDFKNGTCKLLVATSVAARGLDVKHLILVVNYSCPNHYEDYVHRAGRTGRAGNKGYAYTFITEDQARYAGDIIKALELSGTAVPPDLEKLWSDFKDQQKAEGKIIKKSSGFSGKGFKFDETEQALANERKKLQKAALGLQDSDDEDAAVDIDEQIESMFNSKKRVKDMAAPGTSSVPVPTAGNAEKLEIAKRLALRINAQKNLGIESQDVMQQATNAILRGGTILAPTVSAKTIAEQLAEKINAKLNYVPLEKQEEERQDGGQNESFKRYEEELEINDFPQASNRFKHFIVE</sequence>
<comment type="similarity">
    <text evidence="14">Belongs to the DEAD box helicase family. DDX46/PRP5 subfamily.</text>
</comment>
<evidence type="ECO:0000259" key="24">
    <source>
        <dbReference type="PROSITE" id="PS51194"/>
    </source>
</evidence>
<dbReference type="Pfam" id="PF14963">
    <property type="entry name" value="Get2_like"/>
    <property type="match status" value="1"/>
</dbReference>
<feature type="compositionally biased region" description="Basic and acidic residues" evidence="21">
    <location>
        <begin position="348"/>
        <end position="437"/>
    </location>
</feature>
<evidence type="ECO:0000256" key="16">
    <source>
        <dbReference type="ARBA" id="ARBA00049949"/>
    </source>
</evidence>
<feature type="compositionally biased region" description="Basic and acidic residues" evidence="21">
    <location>
        <begin position="24"/>
        <end position="35"/>
    </location>
</feature>
<dbReference type="PROSITE" id="PS00039">
    <property type="entry name" value="DEAD_ATP_HELICASE"/>
    <property type="match status" value="1"/>
</dbReference>
<evidence type="ECO:0000256" key="22">
    <source>
        <dbReference type="SAM" id="Phobius"/>
    </source>
</evidence>
<keyword evidence="11" id="KW-0175">Coiled coil</keyword>
<dbReference type="EMBL" id="KB099905">
    <property type="protein sequence ID" value="ELK37909.1"/>
    <property type="molecule type" value="Genomic_DNA"/>
</dbReference>
<feature type="compositionally biased region" description="Acidic residues" evidence="21">
    <location>
        <begin position="438"/>
        <end position="448"/>
    </location>
</feature>
<keyword evidence="6" id="KW-0547">Nucleotide-binding</keyword>
<feature type="domain" description="Helicase ATP-binding" evidence="23">
    <location>
        <begin position="640"/>
        <end position="818"/>
    </location>
</feature>
<evidence type="ECO:0000259" key="23">
    <source>
        <dbReference type="PROSITE" id="PS51192"/>
    </source>
</evidence>
<evidence type="ECO:0000256" key="15">
    <source>
        <dbReference type="ARBA" id="ARBA00047984"/>
    </source>
</evidence>
<comment type="subunit">
    <text evidence="19">Component of the 17S U2 SnRNP complex, a ribonucleoprotein complex that contains small nuclear RNA (snRNA) U2 and a number of specific proteins. Within the 17S U2 SnRNP complex, DDX46 is part of the SF3B subcomplex, which is required for 'A' complex assembly formed by the stable binding of U2 snRNP to the branchpoint sequence in pre-mRNA. Recruited to the 17S U2 SnRNP complex following release of DDX42; DDX42 and DDX46 bind the SF3B subcomplex in a competitive manner.</text>
</comment>
<comment type="subcellular location">
    <subcellularLocation>
        <location evidence="1">Nucleus speckle</location>
    </subcellularLocation>
    <subcellularLocation>
        <location evidence="2">Nucleus</location>
        <location evidence="2">Cajal body</location>
    </subcellularLocation>
</comment>
<evidence type="ECO:0000256" key="5">
    <source>
        <dbReference type="ARBA" id="ARBA00022728"/>
    </source>
</evidence>
<evidence type="ECO:0000256" key="10">
    <source>
        <dbReference type="ARBA" id="ARBA00022884"/>
    </source>
</evidence>
<keyword evidence="5" id="KW-0747">Spliceosome</keyword>
<organism evidence="26 27">
    <name type="scientific">Myotis davidii</name>
    <name type="common">David's myotis</name>
    <dbReference type="NCBI Taxonomy" id="225400"/>
    <lineage>
        <taxon>Eukaryota</taxon>
        <taxon>Metazoa</taxon>
        <taxon>Chordata</taxon>
        <taxon>Craniata</taxon>
        <taxon>Vertebrata</taxon>
        <taxon>Euteleostomi</taxon>
        <taxon>Mammalia</taxon>
        <taxon>Eutheria</taxon>
        <taxon>Laurasiatheria</taxon>
        <taxon>Chiroptera</taxon>
        <taxon>Yangochiroptera</taxon>
        <taxon>Vespertilionidae</taxon>
        <taxon>Myotis</taxon>
    </lineage>
</organism>
<feature type="compositionally biased region" description="Basic and acidic residues" evidence="21">
    <location>
        <begin position="262"/>
        <end position="285"/>
    </location>
</feature>
<dbReference type="eggNOG" id="KOG0334">
    <property type="taxonomic scope" value="Eukaryota"/>
</dbReference>
<evidence type="ECO:0000256" key="19">
    <source>
        <dbReference type="ARBA" id="ARBA00064119"/>
    </source>
</evidence>
<dbReference type="GO" id="GO:0000398">
    <property type="term" value="P:mRNA splicing, via spliceosome"/>
    <property type="evidence" value="ECO:0007669"/>
    <property type="project" value="UniProtKB-ARBA"/>
</dbReference>
<feature type="transmembrane region" description="Helical" evidence="22">
    <location>
        <begin position="176"/>
        <end position="194"/>
    </location>
</feature>
<dbReference type="GO" id="GO:0016607">
    <property type="term" value="C:nuclear speck"/>
    <property type="evidence" value="ECO:0007669"/>
    <property type="project" value="UniProtKB-SubCell"/>
</dbReference>
<dbReference type="GO" id="GO:0003723">
    <property type="term" value="F:RNA binding"/>
    <property type="evidence" value="ECO:0007669"/>
    <property type="project" value="UniProtKB-KW"/>
</dbReference>
<evidence type="ECO:0000256" key="21">
    <source>
        <dbReference type="SAM" id="MobiDB-lite"/>
    </source>
</evidence>
<reference evidence="27" key="1">
    <citation type="journal article" date="2013" name="Science">
        <title>Comparative analysis of bat genomes provides insight into the evolution of flight and immunity.</title>
        <authorList>
            <person name="Zhang G."/>
            <person name="Cowled C."/>
            <person name="Shi Z."/>
            <person name="Huang Z."/>
            <person name="Bishop-Lilly K.A."/>
            <person name="Fang X."/>
            <person name="Wynne J.W."/>
            <person name="Xiong Z."/>
            <person name="Baker M.L."/>
            <person name="Zhao W."/>
            <person name="Tachedjian M."/>
            <person name="Zhu Y."/>
            <person name="Zhou P."/>
            <person name="Jiang X."/>
            <person name="Ng J."/>
            <person name="Yang L."/>
            <person name="Wu L."/>
            <person name="Xiao J."/>
            <person name="Feng Y."/>
            <person name="Chen Y."/>
            <person name="Sun X."/>
            <person name="Zhang Y."/>
            <person name="Marsh G.A."/>
            <person name="Crameri G."/>
            <person name="Broder C.C."/>
            <person name="Frey K.G."/>
            <person name="Wang L.F."/>
            <person name="Wang J."/>
        </authorList>
    </citation>
    <scope>NUCLEOTIDE SEQUENCE [LARGE SCALE GENOMIC DNA]</scope>
</reference>
<feature type="short sequence motif" description="Q motif" evidence="20">
    <location>
        <begin position="609"/>
        <end position="637"/>
    </location>
</feature>
<evidence type="ECO:0000256" key="8">
    <source>
        <dbReference type="ARBA" id="ARBA00022806"/>
    </source>
</evidence>
<feature type="compositionally biased region" description="Basic residues" evidence="21">
    <location>
        <begin position="286"/>
        <end position="309"/>
    </location>
</feature>
<dbReference type="Proteomes" id="UP000010556">
    <property type="component" value="Unassembled WGS sequence"/>
</dbReference>
<feature type="region of interest" description="Disordered" evidence="21">
    <location>
        <begin position="243"/>
        <end position="465"/>
    </location>
</feature>
<feature type="domain" description="DEAD-box RNA helicase Q" evidence="25">
    <location>
        <begin position="609"/>
        <end position="637"/>
    </location>
</feature>
<dbReference type="GO" id="GO:0016787">
    <property type="term" value="F:hydrolase activity"/>
    <property type="evidence" value="ECO:0007669"/>
    <property type="project" value="UniProtKB-KW"/>
</dbReference>
<dbReference type="CDD" id="cd18787">
    <property type="entry name" value="SF2_C_DEAD"/>
    <property type="match status" value="1"/>
</dbReference>
<proteinExistence type="inferred from homology"/>
<evidence type="ECO:0000256" key="13">
    <source>
        <dbReference type="ARBA" id="ARBA00023242"/>
    </source>
</evidence>
<dbReference type="Pfam" id="PF00271">
    <property type="entry name" value="Helicase_C"/>
    <property type="match status" value="1"/>
</dbReference>
<dbReference type="GO" id="GO:0003724">
    <property type="term" value="F:RNA helicase activity"/>
    <property type="evidence" value="ECO:0007669"/>
    <property type="project" value="UniProtKB-EC"/>
</dbReference>
<dbReference type="InterPro" id="IPR014014">
    <property type="entry name" value="RNA_helicase_DEAD_Q_motif"/>
</dbReference>
<evidence type="ECO:0000256" key="18">
    <source>
        <dbReference type="ARBA" id="ARBA00050042"/>
    </source>
</evidence>
<dbReference type="Pfam" id="PF00270">
    <property type="entry name" value="DEAD"/>
    <property type="match status" value="1"/>
</dbReference>
<dbReference type="GO" id="GO:0015030">
    <property type="term" value="C:Cajal body"/>
    <property type="evidence" value="ECO:0007669"/>
    <property type="project" value="UniProtKB-SubCell"/>
</dbReference>
<keyword evidence="10" id="KW-0694">RNA-binding</keyword>
<keyword evidence="22" id="KW-0472">Membrane</keyword>
<evidence type="ECO:0000256" key="1">
    <source>
        <dbReference type="ARBA" id="ARBA00004324"/>
    </source>
</evidence>
<evidence type="ECO:0000313" key="26">
    <source>
        <dbReference type="EMBL" id="ELK37909.1"/>
    </source>
</evidence>
<evidence type="ECO:0000313" key="27">
    <source>
        <dbReference type="Proteomes" id="UP000010556"/>
    </source>
</evidence>